<protein>
    <submittedName>
        <fullName evidence="1">Uncharacterized protein</fullName>
    </submittedName>
</protein>
<dbReference type="Proteomes" id="UP000023152">
    <property type="component" value="Unassembled WGS sequence"/>
</dbReference>
<evidence type="ECO:0000313" key="2">
    <source>
        <dbReference type="Proteomes" id="UP000023152"/>
    </source>
</evidence>
<gene>
    <name evidence="1" type="ORF">RFI_35670</name>
</gene>
<name>X6LJH3_RETFI</name>
<dbReference type="AlphaFoldDB" id="X6LJH3"/>
<sequence length="168" mass="19316">ITHKKSTNKNKAISDTIGRGVVSPKKKILKSKMKSRDLPRVPKAALQFVEQKKKDWLQSLPPGLKQCANDTIIQKKGHNLEQKSKCKALKITRAMMAMPDLMRALGHEKASLKEADKERKEKYEASTKKVTDMKFLADAFDELDDAWMDGNRDYYSIAYPNRHVIFFY</sequence>
<proteinExistence type="predicted"/>
<feature type="non-terminal residue" evidence="1">
    <location>
        <position position="1"/>
    </location>
</feature>
<dbReference type="EMBL" id="ASPP01037463">
    <property type="protein sequence ID" value="ETO01769.1"/>
    <property type="molecule type" value="Genomic_DNA"/>
</dbReference>
<organism evidence="1 2">
    <name type="scientific">Reticulomyxa filosa</name>
    <dbReference type="NCBI Taxonomy" id="46433"/>
    <lineage>
        <taxon>Eukaryota</taxon>
        <taxon>Sar</taxon>
        <taxon>Rhizaria</taxon>
        <taxon>Retaria</taxon>
        <taxon>Foraminifera</taxon>
        <taxon>Monothalamids</taxon>
        <taxon>Reticulomyxidae</taxon>
        <taxon>Reticulomyxa</taxon>
    </lineage>
</organism>
<evidence type="ECO:0000313" key="1">
    <source>
        <dbReference type="EMBL" id="ETO01769.1"/>
    </source>
</evidence>
<reference evidence="1 2" key="1">
    <citation type="journal article" date="2013" name="Curr. Biol.">
        <title>The Genome of the Foraminiferan Reticulomyxa filosa.</title>
        <authorList>
            <person name="Glockner G."/>
            <person name="Hulsmann N."/>
            <person name="Schleicher M."/>
            <person name="Noegel A.A."/>
            <person name="Eichinger L."/>
            <person name="Gallinger C."/>
            <person name="Pawlowski J."/>
            <person name="Sierra R."/>
            <person name="Euteneuer U."/>
            <person name="Pillet L."/>
            <person name="Moustafa A."/>
            <person name="Platzer M."/>
            <person name="Groth M."/>
            <person name="Szafranski K."/>
            <person name="Schliwa M."/>
        </authorList>
    </citation>
    <scope>NUCLEOTIDE SEQUENCE [LARGE SCALE GENOMIC DNA]</scope>
</reference>
<accession>X6LJH3</accession>
<comment type="caution">
    <text evidence="1">The sequence shown here is derived from an EMBL/GenBank/DDBJ whole genome shotgun (WGS) entry which is preliminary data.</text>
</comment>
<keyword evidence="2" id="KW-1185">Reference proteome</keyword>